<dbReference type="InterPro" id="IPR001753">
    <property type="entry name" value="Enoyl-CoA_hydra/iso"/>
</dbReference>
<evidence type="ECO:0000313" key="1">
    <source>
        <dbReference type="EMBL" id="MFC6283296.1"/>
    </source>
</evidence>
<reference evidence="2" key="1">
    <citation type="journal article" date="2019" name="Int. J. Syst. Evol. Microbiol.">
        <title>The Global Catalogue of Microorganisms (GCM) 10K type strain sequencing project: providing services to taxonomists for standard genome sequencing and annotation.</title>
        <authorList>
            <consortium name="The Broad Institute Genomics Platform"/>
            <consortium name="The Broad Institute Genome Sequencing Center for Infectious Disease"/>
            <person name="Wu L."/>
            <person name="Ma J."/>
        </authorList>
    </citation>
    <scope>NUCLEOTIDE SEQUENCE [LARGE SCALE GENOMIC DNA]</scope>
    <source>
        <strain evidence="2">CCUG 39402</strain>
    </source>
</reference>
<organism evidence="1 2">
    <name type="scientific">Polaromonas aquatica</name>
    <dbReference type="NCBI Taxonomy" id="332657"/>
    <lineage>
        <taxon>Bacteria</taxon>
        <taxon>Pseudomonadati</taxon>
        <taxon>Pseudomonadota</taxon>
        <taxon>Betaproteobacteria</taxon>
        <taxon>Burkholderiales</taxon>
        <taxon>Comamonadaceae</taxon>
        <taxon>Polaromonas</taxon>
    </lineage>
</organism>
<protein>
    <submittedName>
        <fullName evidence="1">Enoyl-CoA hydratase/isomerase family protein</fullName>
    </submittedName>
</protein>
<dbReference type="RefSeq" id="WP_371437032.1">
    <property type="nucleotide sequence ID" value="NZ_JBHSRS010000082.1"/>
</dbReference>
<dbReference type="InterPro" id="IPR029045">
    <property type="entry name" value="ClpP/crotonase-like_dom_sf"/>
</dbReference>
<proteinExistence type="predicted"/>
<dbReference type="PANTHER" id="PTHR11941:SF54">
    <property type="entry name" value="ENOYL-COA HYDRATASE, MITOCHONDRIAL"/>
    <property type="match status" value="1"/>
</dbReference>
<comment type="caution">
    <text evidence="1">The sequence shown here is derived from an EMBL/GenBank/DDBJ whole genome shotgun (WGS) entry which is preliminary data.</text>
</comment>
<accession>A0ABW1U3L8</accession>
<dbReference type="EMBL" id="JBHSRS010000082">
    <property type="protein sequence ID" value="MFC6283296.1"/>
    <property type="molecule type" value="Genomic_DNA"/>
</dbReference>
<dbReference type="Proteomes" id="UP001596270">
    <property type="component" value="Unassembled WGS sequence"/>
</dbReference>
<dbReference type="CDD" id="cd06558">
    <property type="entry name" value="crotonase-like"/>
    <property type="match status" value="1"/>
</dbReference>
<dbReference type="Pfam" id="PF00378">
    <property type="entry name" value="ECH_1"/>
    <property type="match status" value="1"/>
</dbReference>
<keyword evidence="2" id="KW-1185">Reference proteome</keyword>
<dbReference type="PANTHER" id="PTHR11941">
    <property type="entry name" value="ENOYL-COA HYDRATASE-RELATED"/>
    <property type="match status" value="1"/>
</dbReference>
<dbReference type="SUPFAM" id="SSF52096">
    <property type="entry name" value="ClpP/crotonase"/>
    <property type="match status" value="1"/>
</dbReference>
<gene>
    <name evidence="1" type="ORF">ACFQND_18885</name>
</gene>
<name>A0ABW1U3L8_9BURK</name>
<sequence length="253" mass="26683">MIEVSREGGAAVLCMTRTERGNALSAGLVEALISAVETCIADPAINTLVLTSQGADFCTGFDLSNMQPAAGAEETAAIDGALLWRFVRIEHLLATLWHAPLRTVAVVQGRAFGAGADLFAACDVRLATADAQWRFPGAGFGIVLGTRRLGEHVGVDRALAWVTTGASIDAQQALSQGLATGVIPAGAWREHLTPLSVDRPTCAALRAAARTDLRDADLAALVRSATRAGLSQRIENYRNTLRKKKPEQASAQQ</sequence>
<dbReference type="Gene3D" id="3.90.226.10">
    <property type="entry name" value="2-enoyl-CoA Hydratase, Chain A, domain 1"/>
    <property type="match status" value="1"/>
</dbReference>
<evidence type="ECO:0000313" key="2">
    <source>
        <dbReference type="Proteomes" id="UP001596270"/>
    </source>
</evidence>